<organism evidence="2 3">
    <name type="scientific">Pseudooceanicola marinus</name>
    <dbReference type="NCBI Taxonomy" id="396013"/>
    <lineage>
        <taxon>Bacteria</taxon>
        <taxon>Pseudomonadati</taxon>
        <taxon>Pseudomonadota</taxon>
        <taxon>Alphaproteobacteria</taxon>
        <taxon>Rhodobacterales</taxon>
        <taxon>Paracoccaceae</taxon>
        <taxon>Pseudooceanicola</taxon>
    </lineage>
</organism>
<protein>
    <recommendedName>
        <fullName evidence="1">HNH nuclease domain-containing protein</fullName>
    </recommendedName>
</protein>
<dbReference type="Proteomes" id="UP000193963">
    <property type="component" value="Unassembled WGS sequence"/>
</dbReference>
<evidence type="ECO:0000259" key="1">
    <source>
        <dbReference type="Pfam" id="PF13391"/>
    </source>
</evidence>
<keyword evidence="3" id="KW-1185">Reference proteome</keyword>
<dbReference type="Pfam" id="PF13391">
    <property type="entry name" value="HNH_2"/>
    <property type="match status" value="1"/>
</dbReference>
<name>A0A1X6YK10_9RHOB</name>
<feature type="domain" description="HNH nuclease" evidence="1">
    <location>
        <begin position="205"/>
        <end position="255"/>
    </location>
</feature>
<dbReference type="RefSeq" id="WP_159457047.1">
    <property type="nucleotide sequence ID" value="NZ_FWFN01000002.1"/>
</dbReference>
<evidence type="ECO:0000313" key="2">
    <source>
        <dbReference type="EMBL" id="SLN23602.1"/>
    </source>
</evidence>
<reference evidence="2 3" key="1">
    <citation type="submission" date="2017-03" db="EMBL/GenBank/DDBJ databases">
        <authorList>
            <person name="Afonso C.L."/>
            <person name="Miller P.J."/>
            <person name="Scott M.A."/>
            <person name="Spackman E."/>
            <person name="Goraichik I."/>
            <person name="Dimitrov K.M."/>
            <person name="Suarez D.L."/>
            <person name="Swayne D.E."/>
        </authorList>
    </citation>
    <scope>NUCLEOTIDE SEQUENCE [LARGE SCALE GENOMIC DNA]</scope>
    <source>
        <strain evidence="2 3">CECT 7751</strain>
    </source>
</reference>
<accession>A0A1X6YK10</accession>
<dbReference type="EMBL" id="FWFN01000002">
    <property type="protein sequence ID" value="SLN23602.1"/>
    <property type="molecule type" value="Genomic_DNA"/>
</dbReference>
<proteinExistence type="predicted"/>
<dbReference type="OrthoDB" id="529575at2"/>
<sequence>MRSFILKINGNTRCPDGISRPASVYDWASGTFFCKRISSAASKYADGKAGPEPLVGDRVYIWVNEKGKDSHGLGLTARASIDTITAENERYRLQLSGLTLMKKEVSMDEAFTSKPSSNLLREMKRYRLERIWALDEEDLTAIDALIDEYGGFQQPTDEDPIAEALLQQADNIARAVLERKSALIKPRPRQAAFRQVAIERHGGRCVFTKTRVIETLEAAHVIPHTGAQQFERPENSLLLRRDVHALFDLFLLSIDPDTSRIRVSPQLVHSFYAELEGRVVEHQLSGAALNFHFQEFLKATRL</sequence>
<gene>
    <name evidence="2" type="ORF">PSM7751_00760</name>
</gene>
<dbReference type="InterPro" id="IPR003615">
    <property type="entry name" value="HNH_nuc"/>
</dbReference>
<dbReference type="AlphaFoldDB" id="A0A1X6YK10"/>
<evidence type="ECO:0000313" key="3">
    <source>
        <dbReference type="Proteomes" id="UP000193963"/>
    </source>
</evidence>